<dbReference type="SUPFAM" id="SSF103025">
    <property type="entry name" value="Folate-binding domain"/>
    <property type="match status" value="1"/>
</dbReference>
<evidence type="ECO:0000313" key="1">
    <source>
        <dbReference type="EMBL" id="WZK87581.1"/>
    </source>
</evidence>
<sequence length="181" mass="18934">MVELSAKTPCDGLVPTTIGAITLSEMQVEVMTSVAPYIGKGQAVSDHLRAAHGVGFPDPGQALFGDGGQVIWFGRNLAVLLGAAPDEKLSTLAALTDQGDAWAVVRLAGVGAEEVLARLVPVDLRPGQFDPGQTLRTELAHMAASITRLSDGAFQIMVFRSMAQTLIHDLKSAMEAVAARG</sequence>
<dbReference type="RefSeq" id="WP_406644848.1">
    <property type="nucleotide sequence ID" value="NZ_CP123584.1"/>
</dbReference>
<protein>
    <submittedName>
        <fullName evidence="1">Sarcosine oxidase subunit gamma</fullName>
    </submittedName>
</protein>
<gene>
    <name evidence="1" type="ORF">QEZ52_13285</name>
</gene>
<organism evidence="1 2">
    <name type="scientific">Aliisedimentitalea scapharcae</name>
    <dbReference type="NCBI Taxonomy" id="1524259"/>
    <lineage>
        <taxon>Bacteria</taxon>
        <taxon>Pseudomonadati</taxon>
        <taxon>Pseudomonadota</taxon>
        <taxon>Alphaproteobacteria</taxon>
        <taxon>Rhodobacterales</taxon>
        <taxon>Roseobacteraceae</taxon>
        <taxon>Aliisedimentitalea</taxon>
    </lineage>
</organism>
<proteinExistence type="predicted"/>
<dbReference type="Proteomes" id="UP001623232">
    <property type="component" value="Chromosome"/>
</dbReference>
<dbReference type="InterPro" id="IPR027266">
    <property type="entry name" value="TrmE/GcvT-like"/>
</dbReference>
<name>A0ABZ2XND1_9RHOB</name>
<dbReference type="Gene3D" id="3.30.1360.120">
    <property type="entry name" value="Probable tRNA modification gtpase trme, domain 1"/>
    <property type="match status" value="1"/>
</dbReference>
<evidence type="ECO:0000313" key="2">
    <source>
        <dbReference type="Proteomes" id="UP001623232"/>
    </source>
</evidence>
<keyword evidence="2" id="KW-1185">Reference proteome</keyword>
<accession>A0ABZ2XND1</accession>
<reference evidence="1 2" key="1">
    <citation type="submission" date="2023-04" db="EMBL/GenBank/DDBJ databases">
        <title>Complete genome sequence of Alisedimentitalea scapharcae.</title>
        <authorList>
            <person name="Rong J.-C."/>
            <person name="Yi M.-L."/>
            <person name="Zhao Q."/>
        </authorList>
    </citation>
    <scope>NUCLEOTIDE SEQUENCE [LARGE SCALE GENOMIC DNA]</scope>
    <source>
        <strain evidence="1 2">KCTC 42119</strain>
    </source>
</reference>
<dbReference type="EMBL" id="CP123584">
    <property type="protein sequence ID" value="WZK87581.1"/>
    <property type="molecule type" value="Genomic_DNA"/>
</dbReference>